<evidence type="ECO:0000313" key="1">
    <source>
        <dbReference type="EMBL" id="RZS65523.1"/>
    </source>
</evidence>
<accession>A0A4Q7MDS1</accession>
<reference evidence="1 2" key="1">
    <citation type="submission" date="2019-02" db="EMBL/GenBank/DDBJ databases">
        <title>Genomic Encyclopedia of Type Strains, Phase IV (KMG-IV): sequencing the most valuable type-strain genomes for metagenomic binning, comparative biology and taxonomic classification.</title>
        <authorList>
            <person name="Goeker M."/>
        </authorList>
    </citation>
    <scope>NUCLEOTIDE SEQUENCE [LARGE SCALE GENOMIC DNA]</scope>
    <source>
        <strain evidence="1 2">DSM 18116</strain>
    </source>
</reference>
<sequence>MRKLPAFIPGELILSGANAQPVSGGSSSQDIKLKPDQNWIAQMLAIIRAQ</sequence>
<comment type="caution">
    <text evidence="1">The sequence shown here is derived from an EMBL/GenBank/DDBJ whole genome shotgun (WGS) entry which is preliminary data.</text>
</comment>
<protein>
    <submittedName>
        <fullName evidence="1">Uncharacterized protein</fullName>
    </submittedName>
</protein>
<dbReference type="AlphaFoldDB" id="A0A4Q7MDS1"/>
<evidence type="ECO:0000313" key="2">
    <source>
        <dbReference type="Proteomes" id="UP000293874"/>
    </source>
</evidence>
<name>A0A4Q7MDS1_9BACT</name>
<dbReference type="RefSeq" id="WP_158644156.1">
    <property type="nucleotide sequence ID" value="NZ_CP042431.1"/>
</dbReference>
<dbReference type="Proteomes" id="UP000293874">
    <property type="component" value="Unassembled WGS sequence"/>
</dbReference>
<gene>
    <name evidence="1" type="ORF">EV199_5697</name>
</gene>
<proteinExistence type="predicted"/>
<organism evidence="1 2">
    <name type="scientific">Pseudobacter ginsenosidimutans</name>
    <dbReference type="NCBI Taxonomy" id="661488"/>
    <lineage>
        <taxon>Bacteria</taxon>
        <taxon>Pseudomonadati</taxon>
        <taxon>Bacteroidota</taxon>
        <taxon>Chitinophagia</taxon>
        <taxon>Chitinophagales</taxon>
        <taxon>Chitinophagaceae</taxon>
        <taxon>Pseudobacter</taxon>
    </lineage>
</organism>
<keyword evidence="2" id="KW-1185">Reference proteome</keyword>
<dbReference type="EMBL" id="SGXA01000005">
    <property type="protein sequence ID" value="RZS65523.1"/>
    <property type="molecule type" value="Genomic_DNA"/>
</dbReference>